<dbReference type="RefSeq" id="WP_002727485.1">
    <property type="nucleotide sequence ID" value="NZ_CAHP01000014.1"/>
</dbReference>
<protein>
    <submittedName>
        <fullName evidence="1">Nitrogen fixation-related protein</fullName>
    </submittedName>
</protein>
<reference evidence="1 2" key="1">
    <citation type="journal article" date="2012" name="J. Bacteriol.">
        <title>Draft Genome Sequence of the Purple Photosynthetic Bacterium Phaeospirillum molischianum DSM120, a Particularly Versatile Bacterium.</title>
        <authorList>
            <person name="Duquesne K."/>
            <person name="Prima V."/>
            <person name="Ji B."/>
            <person name="Rouy Z."/>
            <person name="Medigue C."/>
            <person name="Talla E."/>
            <person name="Sturgis J.N."/>
        </authorList>
    </citation>
    <scope>NUCLEOTIDE SEQUENCE [LARGE SCALE GENOMIC DNA]</scope>
    <source>
        <strain evidence="2">DSM120</strain>
    </source>
</reference>
<dbReference type="Proteomes" id="UP000004169">
    <property type="component" value="Unassembled WGS sequence"/>
</dbReference>
<evidence type="ECO:0000313" key="2">
    <source>
        <dbReference type="Proteomes" id="UP000004169"/>
    </source>
</evidence>
<dbReference type="SUPFAM" id="SSF53146">
    <property type="entry name" value="Nitrogenase accessory factor-like"/>
    <property type="match status" value="1"/>
</dbReference>
<keyword evidence="2" id="KW-1185">Reference proteome</keyword>
<dbReference type="InterPro" id="IPR036105">
    <property type="entry name" value="DiNase_FeMo-co_biosyn_sf"/>
</dbReference>
<dbReference type="AlphaFoldDB" id="H8FR77"/>
<dbReference type="eggNOG" id="COG1433">
    <property type="taxonomic scope" value="Bacteria"/>
</dbReference>
<dbReference type="EMBL" id="CAHP01000014">
    <property type="protein sequence ID" value="CCG40865.1"/>
    <property type="molecule type" value="Genomic_DNA"/>
</dbReference>
<dbReference type="STRING" id="1150626.PHAMO_210376"/>
<proteinExistence type="predicted"/>
<comment type="caution">
    <text evidence="1">The sequence shown here is derived from an EMBL/GenBank/DDBJ whole genome shotgun (WGS) entry which is preliminary data.</text>
</comment>
<dbReference type="Gene3D" id="3.30.420.130">
    <property type="entry name" value="Dinitrogenase iron-molybdenum cofactor biosynthesis domain"/>
    <property type="match status" value="1"/>
</dbReference>
<organism evidence="1 2">
    <name type="scientific">Magnetospirillum molischianum DSM 120</name>
    <dbReference type="NCBI Taxonomy" id="1150626"/>
    <lineage>
        <taxon>Bacteria</taxon>
        <taxon>Pseudomonadati</taxon>
        <taxon>Pseudomonadota</taxon>
        <taxon>Alphaproteobacteria</taxon>
        <taxon>Rhodospirillales</taxon>
        <taxon>Rhodospirillaceae</taxon>
        <taxon>Magnetospirillum</taxon>
    </lineage>
</organism>
<sequence length="122" mass="12687">MIVAVASQNFTKVTQHAGKTRRFLLFEAAAGQPVREIGRLDLAEGLAIHDFVGDGPHPLDQAQVVVAGSAGEGFIRRMDARGIVTVLTDETDPIAAVRNYVDGALAPAAADSAGPCGCHGDH</sequence>
<dbReference type="OrthoDB" id="9797941at2"/>
<evidence type="ECO:0000313" key="1">
    <source>
        <dbReference type="EMBL" id="CCG40865.1"/>
    </source>
</evidence>
<name>H8FR77_MAGML</name>
<accession>H8FR77</accession>
<gene>
    <name evidence="1" type="ORF">PHAMO_210376</name>
</gene>